<evidence type="ECO:0000313" key="8">
    <source>
        <dbReference type="Proteomes" id="UP000198534"/>
    </source>
</evidence>
<dbReference type="GO" id="GO:0008909">
    <property type="term" value="F:isochorismate synthase activity"/>
    <property type="evidence" value="ECO:0007669"/>
    <property type="project" value="UniProtKB-EC"/>
</dbReference>
<evidence type="ECO:0000256" key="4">
    <source>
        <dbReference type="ARBA" id="ARBA00023235"/>
    </source>
</evidence>
<comment type="catalytic activity">
    <reaction evidence="1">
        <text>chorismate = isochorismate</text>
        <dbReference type="Rhea" id="RHEA:18985"/>
        <dbReference type="ChEBI" id="CHEBI:29748"/>
        <dbReference type="ChEBI" id="CHEBI:29780"/>
        <dbReference type="EC" id="5.4.4.2"/>
    </reaction>
</comment>
<dbReference type="InterPro" id="IPR015890">
    <property type="entry name" value="Chorismate_C"/>
</dbReference>
<dbReference type="InterPro" id="IPR004561">
    <property type="entry name" value="IsoChor_synthase"/>
</dbReference>
<dbReference type="EC" id="5.4.4.2" evidence="3"/>
<dbReference type="EMBL" id="FNNQ01000004">
    <property type="protein sequence ID" value="SDW59117.1"/>
    <property type="molecule type" value="Genomic_DNA"/>
</dbReference>
<dbReference type="AlphaFoldDB" id="A0A1H2USL6"/>
<evidence type="ECO:0000256" key="2">
    <source>
        <dbReference type="ARBA" id="ARBA00005297"/>
    </source>
</evidence>
<evidence type="ECO:0000313" key="7">
    <source>
        <dbReference type="EMBL" id="SDW59117.1"/>
    </source>
</evidence>
<dbReference type="Gene3D" id="3.60.120.10">
    <property type="entry name" value="Anthranilate synthase"/>
    <property type="match status" value="1"/>
</dbReference>
<evidence type="ECO:0000259" key="6">
    <source>
        <dbReference type="Pfam" id="PF00425"/>
    </source>
</evidence>
<dbReference type="GO" id="GO:0009697">
    <property type="term" value="P:salicylic acid biosynthetic process"/>
    <property type="evidence" value="ECO:0007669"/>
    <property type="project" value="TreeGrafter"/>
</dbReference>
<dbReference type="InterPro" id="IPR005801">
    <property type="entry name" value="ADC_synthase"/>
</dbReference>
<proteinExistence type="inferred from homology"/>
<keyword evidence="4" id="KW-0413">Isomerase</keyword>
<dbReference type="NCBIfam" id="TIGR00543">
    <property type="entry name" value="isochor_syn"/>
    <property type="match status" value="1"/>
</dbReference>
<evidence type="ECO:0000256" key="1">
    <source>
        <dbReference type="ARBA" id="ARBA00000799"/>
    </source>
</evidence>
<sequence length="473" mass="53163">MEAGYLSMTILKQQANWEQLTKGAHQAKEMGQPILVSYTQRIDAWDPLSFFAKAGNLLHGERSFWSDSTREIVLVGVGHTLIFDERDTVGENRFSAVERKWKEWVANALISENGGPGTGPVIIGGFSFDPEKKKTDLWKGYHDASLILPRWMLTLNEHGRWLTTNVVLTPEENIAQLKEQLNKEKSILDEAAQTVSFAKGTPFVTKEVAPDSWKQSIGLATREIQKEKLKKVVLARELRLTGESSFSPEGTLASLHANQPDSYIFAIERGDGCFIGASPERLVKREGRRLLSNCVAGSTVRGADIKEDLALGEELLHDQKNKDEHDFVVQMICEAFCQESENVEVPDEPTLHKLRYIQHLFTPVTGWAREGTSLLSMVHRLHPTPALGGWPWSESLSWIREQEILDRGWYAAPIGWLDARGDGEFCVAIRSGLLRGAQASLFAGNGIVEESDPEKEYEETRWKFRPMLSALEH</sequence>
<dbReference type="PANTHER" id="PTHR42839:SF1">
    <property type="entry name" value="ISOCHORISMATE SYNTHASE MENF"/>
    <property type="match status" value="1"/>
</dbReference>
<name>A0A1H2USL6_9BACL</name>
<dbReference type="PANTHER" id="PTHR42839">
    <property type="entry name" value="ISOCHORISMATE SYNTHASE ENTC"/>
    <property type="match status" value="1"/>
</dbReference>
<dbReference type="Pfam" id="PF00425">
    <property type="entry name" value="Chorismate_bind"/>
    <property type="match status" value="1"/>
</dbReference>
<protein>
    <recommendedName>
        <fullName evidence="3">isochorismate synthase</fullName>
        <ecNumber evidence="3">5.4.4.2</ecNumber>
    </recommendedName>
    <alternativeName>
        <fullName evidence="5">Isochorismate mutase</fullName>
    </alternativeName>
</protein>
<dbReference type="SUPFAM" id="SSF56322">
    <property type="entry name" value="ADC synthase"/>
    <property type="match status" value="1"/>
</dbReference>
<reference evidence="7 8" key="1">
    <citation type="submission" date="2016-10" db="EMBL/GenBank/DDBJ databases">
        <authorList>
            <person name="de Groot N.N."/>
        </authorList>
    </citation>
    <scope>NUCLEOTIDE SEQUENCE [LARGE SCALE GENOMIC DNA]</scope>
    <source>
        <strain evidence="7 8">DSM 45610</strain>
    </source>
</reference>
<evidence type="ECO:0000256" key="5">
    <source>
        <dbReference type="ARBA" id="ARBA00041564"/>
    </source>
</evidence>
<keyword evidence="8" id="KW-1185">Reference proteome</keyword>
<comment type="similarity">
    <text evidence="2">Belongs to the isochorismate synthase family.</text>
</comment>
<accession>A0A1H2USL6</accession>
<dbReference type="STRING" id="1048340.SAMN05444487_104208"/>
<evidence type="ECO:0000256" key="3">
    <source>
        <dbReference type="ARBA" id="ARBA00012824"/>
    </source>
</evidence>
<gene>
    <name evidence="7" type="ORF">SAMN05444487_104208</name>
</gene>
<organism evidence="7 8">
    <name type="scientific">Marininema mesophilum</name>
    <dbReference type="NCBI Taxonomy" id="1048340"/>
    <lineage>
        <taxon>Bacteria</taxon>
        <taxon>Bacillati</taxon>
        <taxon>Bacillota</taxon>
        <taxon>Bacilli</taxon>
        <taxon>Bacillales</taxon>
        <taxon>Thermoactinomycetaceae</taxon>
        <taxon>Marininema</taxon>
    </lineage>
</organism>
<dbReference type="Proteomes" id="UP000198534">
    <property type="component" value="Unassembled WGS sequence"/>
</dbReference>
<feature type="domain" description="Chorismate-utilising enzyme C-terminal" evidence="6">
    <location>
        <begin position="211"/>
        <end position="463"/>
    </location>
</feature>
<dbReference type="OrthoDB" id="9803598at2"/>